<evidence type="ECO:0000313" key="1">
    <source>
        <dbReference type="EMBL" id="UQA93696.1"/>
    </source>
</evidence>
<proteinExistence type="predicted"/>
<dbReference type="EMBL" id="CP086322">
    <property type="protein sequence ID" value="UQA93696.1"/>
    <property type="molecule type" value="Genomic_DNA"/>
</dbReference>
<sequence length="69" mass="7688">MISSQPTHRTVVVTYAYRSPPWTSSHSAALVPHCEHTLDRYASYASAFARSVSDQRPSPAPRKNECGIR</sequence>
<keyword evidence="2" id="KW-1185">Reference proteome</keyword>
<dbReference type="Proteomes" id="UP000830115">
    <property type="component" value="Chromosome"/>
</dbReference>
<protein>
    <submittedName>
        <fullName evidence="1">Uncharacterized protein</fullName>
    </submittedName>
</protein>
<accession>A0ABY4M7G2</accession>
<evidence type="ECO:0000313" key="2">
    <source>
        <dbReference type="Proteomes" id="UP000830115"/>
    </source>
</evidence>
<name>A0ABY4M7G2_9ACTN</name>
<gene>
    <name evidence="1" type="ORF">K9S39_19150</name>
</gene>
<reference evidence="1" key="1">
    <citation type="submission" date="2021-10" db="EMBL/GenBank/DDBJ databases">
        <title>Streptomyces nigrumlapis sp.nov.,an antimicrobial producing actinobacterium isolated from Black Gobi rocks.</title>
        <authorList>
            <person name="Wen Y."/>
            <person name="Zhang W."/>
            <person name="Liu X.G."/>
        </authorList>
    </citation>
    <scope>NUCLEOTIDE SEQUENCE</scope>
    <source>
        <strain evidence="1">ST13-2-2</strain>
    </source>
</reference>
<dbReference type="RefSeq" id="WP_248864572.1">
    <property type="nucleotide sequence ID" value="NZ_CP086322.1"/>
</dbReference>
<organism evidence="1 2">
    <name type="scientific">Streptomyces halobius</name>
    <dbReference type="NCBI Taxonomy" id="2879846"/>
    <lineage>
        <taxon>Bacteria</taxon>
        <taxon>Bacillati</taxon>
        <taxon>Actinomycetota</taxon>
        <taxon>Actinomycetes</taxon>
        <taxon>Kitasatosporales</taxon>
        <taxon>Streptomycetaceae</taxon>
        <taxon>Streptomyces</taxon>
    </lineage>
</organism>